<dbReference type="SUPFAM" id="SSF49562">
    <property type="entry name" value="C2 domain (Calcium/lipid-binding domain, CaLB)"/>
    <property type="match status" value="1"/>
</dbReference>
<dbReference type="Proteomes" id="UP000663852">
    <property type="component" value="Unassembled WGS sequence"/>
</dbReference>
<dbReference type="InterPro" id="IPR035892">
    <property type="entry name" value="C2_domain_sf"/>
</dbReference>
<accession>A0A813RTX0</accession>
<evidence type="ECO:0000256" key="1">
    <source>
        <dbReference type="ARBA" id="ARBA00022723"/>
    </source>
</evidence>
<dbReference type="PANTHER" id="PTHR45911:SF4">
    <property type="entry name" value="MULTIPLE C2 AND TRANSMEMBRANE DOMAIN-CONTAINING PROTEIN"/>
    <property type="match status" value="1"/>
</dbReference>
<dbReference type="Proteomes" id="UP000663828">
    <property type="component" value="Unassembled WGS sequence"/>
</dbReference>
<gene>
    <name evidence="5" type="ORF">EDS130_LOCUS26190</name>
    <name evidence="4" type="ORF">XAT740_LOCUS2397</name>
</gene>
<evidence type="ECO:0000313" key="4">
    <source>
        <dbReference type="EMBL" id="CAF0789340.1"/>
    </source>
</evidence>
<dbReference type="SMART" id="SM00239">
    <property type="entry name" value="C2"/>
    <property type="match status" value="1"/>
</dbReference>
<dbReference type="EMBL" id="CAJNOR010000083">
    <property type="protein sequence ID" value="CAF0789340.1"/>
    <property type="molecule type" value="Genomic_DNA"/>
</dbReference>
<keyword evidence="2" id="KW-0106">Calcium</keyword>
<keyword evidence="6" id="KW-1185">Reference proteome</keyword>
<dbReference type="PROSITE" id="PS50004">
    <property type="entry name" value="C2"/>
    <property type="match status" value="1"/>
</dbReference>
<sequence>MGQLEVTVVEGRNFKQKDTFSANDAYVKIYLDEKTPKEKTKAKLNSNNPTWNQSFFFNHLYGQDTLHLDIYDKDAIKDEKIGSVHIDLHQLYLKGHIDDWFDILDTQGQIRLILHYERLQI</sequence>
<comment type="caution">
    <text evidence="4">The sequence shown here is derived from an EMBL/GenBank/DDBJ whole genome shotgun (WGS) entry which is preliminary data.</text>
</comment>
<feature type="domain" description="C2" evidence="3">
    <location>
        <begin position="1"/>
        <end position="101"/>
    </location>
</feature>
<proteinExistence type="predicted"/>
<evidence type="ECO:0000313" key="5">
    <source>
        <dbReference type="EMBL" id="CAF1216793.1"/>
    </source>
</evidence>
<dbReference type="EMBL" id="CAJNOJ010000158">
    <property type="protein sequence ID" value="CAF1216793.1"/>
    <property type="molecule type" value="Genomic_DNA"/>
</dbReference>
<dbReference type="GO" id="GO:0005509">
    <property type="term" value="F:calcium ion binding"/>
    <property type="evidence" value="ECO:0007669"/>
    <property type="project" value="TreeGrafter"/>
</dbReference>
<dbReference type="OrthoDB" id="270970at2759"/>
<name>A0A813RTX0_ADIRI</name>
<reference evidence="4" key="1">
    <citation type="submission" date="2021-02" db="EMBL/GenBank/DDBJ databases">
        <authorList>
            <person name="Nowell W R."/>
        </authorList>
    </citation>
    <scope>NUCLEOTIDE SEQUENCE</scope>
</reference>
<evidence type="ECO:0000256" key="2">
    <source>
        <dbReference type="ARBA" id="ARBA00022837"/>
    </source>
</evidence>
<organism evidence="4 6">
    <name type="scientific">Adineta ricciae</name>
    <name type="common">Rotifer</name>
    <dbReference type="NCBI Taxonomy" id="249248"/>
    <lineage>
        <taxon>Eukaryota</taxon>
        <taxon>Metazoa</taxon>
        <taxon>Spiralia</taxon>
        <taxon>Gnathifera</taxon>
        <taxon>Rotifera</taxon>
        <taxon>Eurotatoria</taxon>
        <taxon>Bdelloidea</taxon>
        <taxon>Adinetida</taxon>
        <taxon>Adinetidae</taxon>
        <taxon>Adineta</taxon>
    </lineage>
</organism>
<keyword evidence="1" id="KW-0479">Metal-binding</keyword>
<protein>
    <recommendedName>
        <fullName evidence="3">C2 domain-containing protein</fullName>
    </recommendedName>
</protein>
<dbReference type="Gene3D" id="2.60.40.150">
    <property type="entry name" value="C2 domain"/>
    <property type="match status" value="1"/>
</dbReference>
<dbReference type="AlphaFoldDB" id="A0A813RTX0"/>
<dbReference type="CDD" id="cd00030">
    <property type="entry name" value="C2"/>
    <property type="match status" value="1"/>
</dbReference>
<dbReference type="InterPro" id="IPR000008">
    <property type="entry name" value="C2_dom"/>
</dbReference>
<evidence type="ECO:0000259" key="3">
    <source>
        <dbReference type="PROSITE" id="PS50004"/>
    </source>
</evidence>
<evidence type="ECO:0000313" key="6">
    <source>
        <dbReference type="Proteomes" id="UP000663828"/>
    </source>
</evidence>
<dbReference type="GO" id="GO:0016020">
    <property type="term" value="C:membrane"/>
    <property type="evidence" value="ECO:0007669"/>
    <property type="project" value="TreeGrafter"/>
</dbReference>
<dbReference type="PANTHER" id="PTHR45911">
    <property type="entry name" value="C2 DOMAIN-CONTAINING PROTEIN"/>
    <property type="match status" value="1"/>
</dbReference>
<dbReference type="Pfam" id="PF00168">
    <property type="entry name" value="C2"/>
    <property type="match status" value="1"/>
</dbReference>